<dbReference type="InterPro" id="IPR011545">
    <property type="entry name" value="DEAD/DEAH_box_helicase_dom"/>
</dbReference>
<dbReference type="GO" id="GO:0003676">
    <property type="term" value="F:nucleic acid binding"/>
    <property type="evidence" value="ECO:0007669"/>
    <property type="project" value="InterPro"/>
</dbReference>
<dbReference type="GO" id="GO:0005524">
    <property type="term" value="F:ATP binding"/>
    <property type="evidence" value="ECO:0007669"/>
    <property type="project" value="UniProtKB-KW"/>
</dbReference>
<keyword evidence="2" id="KW-0378">Hydrolase</keyword>
<gene>
    <name evidence="11" type="ORF">B9G79_11915</name>
</gene>
<evidence type="ECO:0000256" key="2">
    <source>
        <dbReference type="ARBA" id="ARBA00022801"/>
    </source>
</evidence>
<dbReference type="PROSITE" id="PS51192">
    <property type="entry name" value="HELICASE_ATP_BIND_1"/>
    <property type="match status" value="1"/>
</dbReference>
<dbReference type="SUPFAM" id="SSF52540">
    <property type="entry name" value="P-loop containing nucleoside triphosphate hydrolases"/>
    <property type="match status" value="1"/>
</dbReference>
<dbReference type="RefSeq" id="WP_088565700.1">
    <property type="nucleotide sequence ID" value="NZ_CP020946.1"/>
</dbReference>
<keyword evidence="4" id="KW-0067">ATP-binding</keyword>
<dbReference type="Proteomes" id="UP000197003">
    <property type="component" value="Chromosome"/>
</dbReference>
<dbReference type="SMART" id="SM00490">
    <property type="entry name" value="HELICc"/>
    <property type="match status" value="1"/>
</dbReference>
<evidence type="ECO:0000313" key="12">
    <source>
        <dbReference type="Proteomes" id="UP000197003"/>
    </source>
</evidence>
<dbReference type="Pfam" id="PF00270">
    <property type="entry name" value="DEAD"/>
    <property type="match status" value="1"/>
</dbReference>
<evidence type="ECO:0000256" key="1">
    <source>
        <dbReference type="ARBA" id="ARBA00022741"/>
    </source>
</evidence>
<dbReference type="InterPro" id="IPR044742">
    <property type="entry name" value="DEAD/DEAH_RhlB"/>
</dbReference>
<dbReference type="EMBL" id="CP020946">
    <property type="protein sequence ID" value="ASD64221.1"/>
    <property type="molecule type" value="Genomic_DNA"/>
</dbReference>
<dbReference type="InterPro" id="IPR001650">
    <property type="entry name" value="Helicase_C-like"/>
</dbReference>
<evidence type="ECO:0000313" key="11">
    <source>
        <dbReference type="EMBL" id="ASD64221.1"/>
    </source>
</evidence>
<organism evidence="11 12">
    <name type="scientific">Bdellovibrio bacteriovorus</name>
    <dbReference type="NCBI Taxonomy" id="959"/>
    <lineage>
        <taxon>Bacteria</taxon>
        <taxon>Pseudomonadati</taxon>
        <taxon>Bdellovibrionota</taxon>
        <taxon>Bdellovibrionia</taxon>
        <taxon>Bdellovibrionales</taxon>
        <taxon>Pseudobdellovibrionaceae</taxon>
        <taxon>Bdellovibrio</taxon>
    </lineage>
</organism>
<dbReference type="GO" id="GO:0005829">
    <property type="term" value="C:cytosol"/>
    <property type="evidence" value="ECO:0007669"/>
    <property type="project" value="TreeGrafter"/>
</dbReference>
<feature type="region of interest" description="Disordered" evidence="7">
    <location>
        <begin position="366"/>
        <end position="408"/>
    </location>
</feature>
<dbReference type="InterPro" id="IPR050079">
    <property type="entry name" value="DEAD_box_RNA_helicase"/>
</dbReference>
<dbReference type="InterPro" id="IPR014001">
    <property type="entry name" value="Helicase_ATP-bd"/>
</dbReference>
<evidence type="ECO:0000256" key="5">
    <source>
        <dbReference type="ARBA" id="ARBA00038437"/>
    </source>
</evidence>
<evidence type="ECO:0000259" key="10">
    <source>
        <dbReference type="PROSITE" id="PS51195"/>
    </source>
</evidence>
<dbReference type="CDD" id="cd18787">
    <property type="entry name" value="SF2_C_DEAD"/>
    <property type="match status" value="1"/>
</dbReference>
<dbReference type="OrthoDB" id="5291130at2"/>
<proteinExistence type="inferred from homology"/>
<evidence type="ECO:0000259" key="8">
    <source>
        <dbReference type="PROSITE" id="PS51192"/>
    </source>
</evidence>
<dbReference type="SMART" id="SM00487">
    <property type="entry name" value="DEXDc"/>
    <property type="match status" value="1"/>
</dbReference>
<protein>
    <submittedName>
        <fullName evidence="11">RNA helicase</fullName>
    </submittedName>
</protein>
<dbReference type="GO" id="GO:0016787">
    <property type="term" value="F:hydrolase activity"/>
    <property type="evidence" value="ECO:0007669"/>
    <property type="project" value="UniProtKB-KW"/>
</dbReference>
<dbReference type="PROSITE" id="PS51194">
    <property type="entry name" value="HELICASE_CTER"/>
    <property type="match status" value="1"/>
</dbReference>
<dbReference type="PANTHER" id="PTHR47959">
    <property type="entry name" value="ATP-DEPENDENT RNA HELICASE RHLE-RELATED"/>
    <property type="match status" value="1"/>
</dbReference>
<dbReference type="Gene3D" id="3.40.50.300">
    <property type="entry name" value="P-loop containing nucleotide triphosphate hydrolases"/>
    <property type="match status" value="2"/>
</dbReference>
<evidence type="ECO:0000256" key="7">
    <source>
        <dbReference type="SAM" id="MobiDB-lite"/>
    </source>
</evidence>
<keyword evidence="3 11" id="KW-0347">Helicase</keyword>
<feature type="short sequence motif" description="Q motif" evidence="6">
    <location>
        <begin position="2"/>
        <end position="30"/>
    </location>
</feature>
<dbReference type="InterPro" id="IPR027417">
    <property type="entry name" value="P-loop_NTPase"/>
</dbReference>
<dbReference type="AlphaFoldDB" id="A0A1Z3N9X0"/>
<accession>A0A1Z3N9X0</accession>
<dbReference type="CDD" id="cd00268">
    <property type="entry name" value="DEADc"/>
    <property type="match status" value="1"/>
</dbReference>
<evidence type="ECO:0000259" key="9">
    <source>
        <dbReference type="PROSITE" id="PS51194"/>
    </source>
</evidence>
<keyword evidence="1" id="KW-0547">Nucleotide-binding</keyword>
<feature type="domain" description="Helicase C-terminal" evidence="9">
    <location>
        <begin position="239"/>
        <end position="380"/>
    </location>
</feature>
<sequence>MNTFADFELLPSLLKTLKTLKISKPTEIQKQAIPLIMSHQAVVGVSETGSGKTLAYVLPILNYLKSLEESGDPVKEENAPRAVVMVPSRELGEQVAKVFKSMTHDTRLRVRPALGGMSLEQARRNTSGTFEVLLATPGRLVQMLNRDLISLRDVRFLVFDEADQMLDQGFLPDTNRIVDCCPEDVNLALFSATVSKTVEKLMNDLFAKAEVIRSKNSGKVVSTLKTKNLTVEDGKRWPLFEKVLSQKVDGGTIVFANTREQCDKIAKELTDKGYACVVYRGEMDKNERRTNLKKFREGQVDLLVATDLAGRGLDVSNIARVINYHLPKEMENYLHRAGRTARAGRPGLVVNLVTERDGRLMAALDGNKPPSLEKKTQHMGKPRVGSTTRFKDAKGKSGYAKSMGVKKR</sequence>
<feature type="domain" description="Helicase ATP-binding" evidence="8">
    <location>
        <begin position="33"/>
        <end position="212"/>
    </location>
</feature>
<dbReference type="GO" id="GO:0003724">
    <property type="term" value="F:RNA helicase activity"/>
    <property type="evidence" value="ECO:0007669"/>
    <property type="project" value="InterPro"/>
</dbReference>
<reference evidence="11 12" key="1">
    <citation type="submission" date="2017-04" db="EMBL/GenBank/DDBJ databases">
        <title>Whole genome sequence of Bdellovibrio bacteriovorus strain SSB218315.</title>
        <authorList>
            <person name="Oyedara O."/>
            <person name="Rodriguez-Perez M.A."/>
        </authorList>
    </citation>
    <scope>NUCLEOTIDE SEQUENCE [LARGE SCALE GENOMIC DNA]</scope>
    <source>
        <strain evidence="11 12">SSB218315</strain>
    </source>
</reference>
<feature type="domain" description="DEAD-box RNA helicase Q" evidence="10">
    <location>
        <begin position="2"/>
        <end position="30"/>
    </location>
</feature>
<dbReference type="PANTHER" id="PTHR47959:SF13">
    <property type="entry name" value="ATP-DEPENDENT RNA HELICASE RHLE"/>
    <property type="match status" value="1"/>
</dbReference>
<comment type="similarity">
    <text evidence="5">Belongs to the DEAD box helicase family.</text>
</comment>
<evidence type="ECO:0000256" key="4">
    <source>
        <dbReference type="ARBA" id="ARBA00022840"/>
    </source>
</evidence>
<dbReference type="PROSITE" id="PS51195">
    <property type="entry name" value="Q_MOTIF"/>
    <property type="match status" value="1"/>
</dbReference>
<name>A0A1Z3N9X0_BDEBC</name>
<dbReference type="Pfam" id="PF00271">
    <property type="entry name" value="Helicase_C"/>
    <property type="match status" value="1"/>
</dbReference>
<evidence type="ECO:0000256" key="6">
    <source>
        <dbReference type="PROSITE-ProRule" id="PRU00552"/>
    </source>
</evidence>
<evidence type="ECO:0000256" key="3">
    <source>
        <dbReference type="ARBA" id="ARBA00022806"/>
    </source>
</evidence>
<dbReference type="InterPro" id="IPR014014">
    <property type="entry name" value="RNA_helicase_DEAD_Q_motif"/>
</dbReference>